<sequence>MPHFWEHFPHPEGVELDGSMEVAPILGYLPSRPFYADIVESANRCFPYLSAVSLEAAQDLRTYVLELAYASPHQLSRVSEALSWLAMLFPLCPLQGVVDSYFPLQDVHGQDMCALVNSLRQTAMVFCKLQTGEQQTHTIFECMRSVAATIKQKKDSFVSSASEWWYGMLDSILAKVRAPFVSILAPYLATAQRFKDEIENFWDGCVLWAKNLWKQTHIAVQALGAYAIWATIVMILVGIMYIIETMLMAMGILSTHGVLVSIFTGVLFAVLGYTVYTMGKEYISFLQTLRQIILYSVIPDASVNEAAGVTSPEIDGAQNAHSFFDTAMAPVHFLESIASGLSFFSSNSVTVLGKLGNSLEGIRKGYRCLTDFLSMLFDAFGNAFEHVSGKRTSFFRDLACAVKVDVKKWTEDARKLIEYFEIAGSLDRFEYYRVRELIYQGQDMMDAADKGRSSQTSSNFLRTVGKLVENLKDVRAKCARSLKFPGWRRQPFWVYTFGESQCGKSTMANYLMPMLLTHLGCDPNDVYSKDPVDGYWSGYYQQKGLKMNDLSAVVPKNVTCLEQQLIPLISTEEKLVSSAEIEGKGVQFLSEVIVSSSNVSDAPTGAEILDKDAYRLRRKAVLRCRRAVEWVHDDKGKRTERLDVDGKVVTKQYDPSDALACTEVQWVHPVTFNALEGPRGEWHLADHTIQMVKEAMDSHFQTEDAKMSAWKDSLGMHSHTARLMTSYLQDMIKAIGCWQNTSGQCGTNPRKILVAVDGKAYELDAAGNALELKQCDNVEDIERQTKLNYRIEFSRAVYSHTTLTYEDSFHASMVRDFLDDMLENGASVSSVKEISSSSKPMHKDLWKELTLSNRIFLRVSQVALNDVRDAPHFKEHITNTYLESMRLVRDAIVDNKEKILLFLCAVTLVGLTAWGFFSAFKAFTSGSMGFGAGLALKNQLAAHSSVMSSGSVTSAFAQRNVPIVWGKAARYAQAHSQLEDAGSFDYIKDGMAHMLCRVVGTSGQSETGLLFGPRSVAICAHQLRMFPDGDRVTIHYLSHDRIPQCFSFTWHYINAIEWPDCEVMVYRDDQLTPLPVYNTNNYLRGEQKLPTVININGVAIKKRKFFDEKTLTAGEKTLDGETLLIRSWSDVATLCTSVQTITGPNYRRDINRYYTSTYPAGVHDSGGLITTMHNGRRVVVGLHCAGKQEGYLYKSTIGLLPTGDISEAHSSPDFFVPSSGREEKGFCKIGWISNPAKRPHTGAKTALAPVDPLLALPLPHGVQTKIPSILSKKDERLKTEVNPEFKDYDPLKDGMSKFANPMALLDEDILSAVCEDVYQTWYDALPIFDDEKQFLEKTSLDVALNGIPGEACYDAMRMDTSEGYPYVLERQPGESGKARYINIDDDGFRTLIPGTSVARDYEELACNIFKHVPVLNCVECPKDELLKPSKVLEKPGTRLFDTLPFVHNLLLREYFLNFCVFLQHNRLRLPCSVGINPYSREWTWLFDRLASKSDRALNCDYSKFDGLISHQVYMQMVSIINRLFKDGEEANLARRNLFLMFTSRRSICYDQVYMVTGGMPSGCALTVIINSVLNEILVRYVYRKVTPQPARNYFNKYVELVVYGDDNLIAIHDDVVDYFDGPIIKEEMAKVGVTITDGTDKLSPTLVRKPLESLDFLKRGFRKGAGGLYSAPLDKTSLYSRLFYTTGGADGKYQNDILHDNIKSFLEEITLHGEYSEFQRVRNFYVARVPSWSATLPSWSHCIDFMEGQLNAATPWQPHKFIETRPHGGEEKMMAGQDKHDQRIVVTPRLIVCGEKYRPPINEASFIVSIDNPLYPNERGISVRTEVDRGSGHLPMDRWSKDFSSIKRYPTLHQAYEDGATIYFKSRMPYFWSWCALCKFAQSKGINQSSVIALYEKYKPSNAGDIAPLVADKAYTKYVARPMFDFSGIREKIVT</sequence>
<organism evidence="21 22">
    <name type="scientific">Potato virus U</name>
    <dbReference type="NCBI Taxonomy" id="2170039"/>
    <lineage>
        <taxon>Viruses</taxon>
        <taxon>Riboviria</taxon>
        <taxon>Orthornavirae</taxon>
        <taxon>Pisuviricota</taxon>
        <taxon>Pisoniviricetes</taxon>
        <taxon>Picornavirales</taxon>
        <taxon>Secoviridae</taxon>
        <taxon>Comovirinae</taxon>
        <taxon>Nepovirus</taxon>
        <taxon>Nepovirus usolani</taxon>
    </lineage>
</organism>
<dbReference type="PROSITE" id="PS50507">
    <property type="entry name" value="RDRP_SSRNA_POS"/>
    <property type="match status" value="1"/>
</dbReference>
<dbReference type="Proteomes" id="UP000288761">
    <property type="component" value="Genome"/>
</dbReference>
<evidence type="ECO:0000259" key="19">
    <source>
        <dbReference type="PROSITE" id="PS51218"/>
    </source>
</evidence>
<dbReference type="GeneID" id="41704270"/>
<accession>A0A494RBR4</accession>
<dbReference type="PROSITE" id="PS51874">
    <property type="entry name" value="PCV_3C_PRO"/>
    <property type="match status" value="1"/>
</dbReference>
<dbReference type="GO" id="GO:0044166">
    <property type="term" value="C:host cell endoplasmic reticulum lumen"/>
    <property type="evidence" value="ECO:0007669"/>
    <property type="project" value="UniProtKB-SubCell"/>
</dbReference>
<keyword evidence="13" id="KW-0693">Viral RNA replication</keyword>
<evidence type="ECO:0000256" key="1">
    <source>
        <dbReference type="ARBA" id="ARBA00004149"/>
    </source>
</evidence>
<keyword evidence="9" id="KW-0547">Nucleotide-binding</keyword>
<evidence type="ECO:0000256" key="16">
    <source>
        <dbReference type="ARBA" id="ARBA00031919"/>
    </source>
</evidence>
<dbReference type="InterPro" id="IPR043128">
    <property type="entry name" value="Rev_trsase/Diguanyl_cyclase"/>
</dbReference>
<dbReference type="KEGG" id="vg:41704270"/>
<dbReference type="GO" id="GO:0003724">
    <property type="term" value="F:RNA helicase activity"/>
    <property type="evidence" value="ECO:0007669"/>
    <property type="project" value="InterPro"/>
</dbReference>
<dbReference type="SUPFAM" id="SSF56672">
    <property type="entry name" value="DNA/RNA polymerases"/>
    <property type="match status" value="1"/>
</dbReference>
<evidence type="ECO:0000256" key="15">
    <source>
        <dbReference type="ARBA" id="ARBA00023184"/>
    </source>
</evidence>
<keyword evidence="22" id="KW-1185">Reference proteome</keyword>
<keyword evidence="10" id="KW-0378">Hydrolase</keyword>
<evidence type="ECO:0000313" key="21">
    <source>
        <dbReference type="EMBL" id="AYF57455.1"/>
    </source>
</evidence>
<name>A0A494RBR4_9SECO</name>
<dbReference type="PROSITE" id="PS51218">
    <property type="entry name" value="SF3_HELICASE_2"/>
    <property type="match status" value="1"/>
</dbReference>
<feature type="domain" description="SF3 helicase" evidence="19">
    <location>
        <begin position="471"/>
        <end position="637"/>
    </location>
</feature>
<evidence type="ECO:0000259" key="20">
    <source>
        <dbReference type="PROSITE" id="PS51874"/>
    </source>
</evidence>
<dbReference type="InterPro" id="IPR000605">
    <property type="entry name" value="Helicase_SF3_ssDNA/RNA_vir"/>
</dbReference>
<dbReference type="GO" id="GO:0005524">
    <property type="term" value="F:ATP binding"/>
    <property type="evidence" value="ECO:0007669"/>
    <property type="project" value="UniProtKB-KW"/>
</dbReference>
<dbReference type="EMBL" id="MH716806">
    <property type="protein sequence ID" value="AYF57455.1"/>
    <property type="molecule type" value="Genomic_RNA"/>
</dbReference>
<proteinExistence type="predicted"/>
<protein>
    <recommendedName>
        <fullName evidence="3">RNA1 polyprotein</fullName>
    </recommendedName>
    <alternativeName>
        <fullName evidence="16">P1</fullName>
    </alternativeName>
</protein>
<dbReference type="GO" id="GO:0039694">
    <property type="term" value="P:viral RNA genome replication"/>
    <property type="evidence" value="ECO:0007669"/>
    <property type="project" value="InterPro"/>
</dbReference>
<evidence type="ECO:0000256" key="6">
    <source>
        <dbReference type="ARBA" id="ARBA00022679"/>
    </source>
</evidence>
<evidence type="ECO:0000256" key="14">
    <source>
        <dbReference type="ARBA" id="ARBA00022989"/>
    </source>
</evidence>
<evidence type="ECO:0000256" key="12">
    <source>
        <dbReference type="ARBA" id="ARBA00022840"/>
    </source>
</evidence>
<keyword evidence="17" id="KW-0472">Membrane</keyword>
<keyword evidence="11" id="KW-0788">Thiol protease</keyword>
<evidence type="ECO:0000256" key="11">
    <source>
        <dbReference type="ARBA" id="ARBA00022807"/>
    </source>
</evidence>
<dbReference type="GO" id="GO:0003968">
    <property type="term" value="F:RNA-directed RNA polymerase activity"/>
    <property type="evidence" value="ECO:0007669"/>
    <property type="project" value="UniProtKB-KW"/>
</dbReference>
<dbReference type="InterPro" id="IPR007094">
    <property type="entry name" value="RNA-dir_pol_PSvirus"/>
</dbReference>
<evidence type="ECO:0000256" key="10">
    <source>
        <dbReference type="ARBA" id="ARBA00022801"/>
    </source>
</evidence>
<dbReference type="GO" id="GO:0006508">
    <property type="term" value="P:proteolysis"/>
    <property type="evidence" value="ECO:0007669"/>
    <property type="project" value="UniProtKB-KW"/>
</dbReference>
<keyword evidence="6" id="KW-0808">Transferase</keyword>
<evidence type="ECO:0000256" key="7">
    <source>
        <dbReference type="ARBA" id="ARBA00022692"/>
    </source>
</evidence>
<keyword evidence="4" id="KW-0696">RNA-directed RNA polymerase</keyword>
<evidence type="ECO:0000256" key="8">
    <source>
        <dbReference type="ARBA" id="ARBA00022695"/>
    </source>
</evidence>
<evidence type="ECO:0000256" key="3">
    <source>
        <dbReference type="ARBA" id="ARBA00020936"/>
    </source>
</evidence>
<feature type="domain" description="Peptidase C3" evidence="20">
    <location>
        <begin position="981"/>
        <end position="1205"/>
    </location>
</feature>
<evidence type="ECO:0000256" key="2">
    <source>
        <dbReference type="ARBA" id="ARBA00004517"/>
    </source>
</evidence>
<dbReference type="Gene3D" id="3.30.70.270">
    <property type="match status" value="1"/>
</dbReference>
<dbReference type="GO" id="GO:0044167">
    <property type="term" value="C:host cell endoplasmic reticulum membrane"/>
    <property type="evidence" value="ECO:0007669"/>
    <property type="project" value="UniProtKB-SubCell"/>
</dbReference>
<evidence type="ECO:0000256" key="9">
    <source>
        <dbReference type="ARBA" id="ARBA00022741"/>
    </source>
</evidence>
<feature type="transmembrane region" description="Helical" evidence="17">
    <location>
        <begin position="249"/>
        <end position="276"/>
    </location>
</feature>
<dbReference type="GO" id="GO:0006351">
    <property type="term" value="P:DNA-templated transcription"/>
    <property type="evidence" value="ECO:0007669"/>
    <property type="project" value="InterPro"/>
</dbReference>
<evidence type="ECO:0000259" key="18">
    <source>
        <dbReference type="PROSITE" id="PS50507"/>
    </source>
</evidence>
<keyword evidence="5" id="KW-0645">Protease</keyword>
<dbReference type="InterPro" id="IPR014759">
    <property type="entry name" value="Helicase_SF3_ssRNA_vir"/>
</dbReference>
<evidence type="ECO:0000256" key="5">
    <source>
        <dbReference type="ARBA" id="ARBA00022670"/>
    </source>
</evidence>
<dbReference type="GO" id="GO:0003723">
    <property type="term" value="F:RNA binding"/>
    <property type="evidence" value="ECO:0007669"/>
    <property type="project" value="InterPro"/>
</dbReference>
<dbReference type="InterPro" id="IPR001205">
    <property type="entry name" value="RNA-dir_pol_C"/>
</dbReference>
<keyword evidence="12" id="KW-0067">ATP-binding</keyword>
<keyword evidence="8" id="KW-0548">Nucleotidyltransferase</keyword>
<dbReference type="InterPro" id="IPR043502">
    <property type="entry name" value="DNA/RNA_pol_sf"/>
</dbReference>
<dbReference type="Pfam" id="PF00910">
    <property type="entry name" value="RNA_helicase"/>
    <property type="match status" value="1"/>
</dbReference>
<keyword evidence="14 17" id="KW-1133">Transmembrane helix</keyword>
<evidence type="ECO:0000256" key="13">
    <source>
        <dbReference type="ARBA" id="ARBA00022953"/>
    </source>
</evidence>
<dbReference type="GO" id="GO:0004197">
    <property type="term" value="F:cysteine-type endopeptidase activity"/>
    <property type="evidence" value="ECO:0007669"/>
    <property type="project" value="InterPro"/>
</dbReference>
<dbReference type="InterPro" id="IPR044067">
    <property type="entry name" value="PCV_3C_PRO"/>
</dbReference>
<feature type="domain" description="RdRp catalytic" evidence="18">
    <location>
        <begin position="1494"/>
        <end position="1619"/>
    </location>
</feature>
<feature type="transmembrane region" description="Helical" evidence="17">
    <location>
        <begin position="223"/>
        <end position="243"/>
    </location>
</feature>
<dbReference type="CDD" id="cd23196">
    <property type="entry name" value="Secoviridae_RdRp"/>
    <property type="match status" value="1"/>
</dbReference>
<evidence type="ECO:0000256" key="4">
    <source>
        <dbReference type="ARBA" id="ARBA00022484"/>
    </source>
</evidence>
<dbReference type="Pfam" id="PF00680">
    <property type="entry name" value="RdRP_1"/>
    <property type="match status" value="1"/>
</dbReference>
<evidence type="ECO:0000313" key="22">
    <source>
        <dbReference type="Proteomes" id="UP000288761"/>
    </source>
</evidence>
<keyword evidence="15" id="KW-1038">Host endoplasmic reticulum</keyword>
<comment type="subcellular location">
    <subcellularLocation>
        <location evidence="1">Host endoplasmic reticulum lumen</location>
    </subcellularLocation>
    <subcellularLocation>
        <location evidence="2">Host endoplasmic reticulum membrane</location>
        <topology evidence="2">Single-pass membrane protein</topology>
    </subcellularLocation>
</comment>
<keyword evidence="7 17" id="KW-0812">Transmembrane</keyword>
<evidence type="ECO:0000256" key="17">
    <source>
        <dbReference type="SAM" id="Phobius"/>
    </source>
</evidence>
<dbReference type="RefSeq" id="YP_009551543.1">
    <property type="nucleotide sequence ID" value="NC_040417.1"/>
</dbReference>
<reference evidence="21 22" key="1">
    <citation type="submission" date="2018-08" db="EMBL/GenBank/DDBJ databases">
        <title>First genome sequence of Potato virus U from a 33-year-old sample from Peru.</title>
        <authorList>
            <person name="Adams I.P."/>
            <person name="Boonham N."/>
            <person name="Jones R.A.C."/>
        </authorList>
    </citation>
    <scope>NUCLEOTIDE SEQUENCE [LARGE SCALE GENOMIC DNA]</scope>
    <source>
        <strain evidence="21">UC</strain>
    </source>
</reference>